<evidence type="ECO:0000313" key="2">
    <source>
        <dbReference type="Proteomes" id="UP000182192"/>
    </source>
</evidence>
<dbReference type="OrthoDB" id="1100792at2"/>
<dbReference type="AlphaFoldDB" id="A0A1I1QPF3"/>
<sequence>MKDLFFGDTPYQIFNILNILMSSSRNEKPDLVFSHNFSGSHSLLERVKTTGFFERIYEIDNDDKLFRFIPKKVNAWLPIIISKLYLKKVLNFKFDSYNTFYASNLDNNVALAIYSVVDFKSFIVYEDGFGSYVINMLTDHMNKRRLRALKIFHFRKKYFYVDSVLLYKPDLCISEIESVNGLNKLDVMDDTKVLFDVFDFNKESCAYKKIFIIDTVDKQDENRDVIDNSINSLSSTSL</sequence>
<protein>
    <submittedName>
        <fullName evidence="1">Uncharacterized protein</fullName>
    </submittedName>
</protein>
<reference evidence="1 2" key="1">
    <citation type="submission" date="2016-10" db="EMBL/GenBank/DDBJ databases">
        <authorList>
            <person name="de Groot N.N."/>
        </authorList>
    </citation>
    <scope>NUCLEOTIDE SEQUENCE [LARGE SCALE GENOMIC DNA]</scope>
    <source>
        <strain evidence="1 2">AR67</strain>
    </source>
</reference>
<dbReference type="Proteomes" id="UP000182192">
    <property type="component" value="Unassembled WGS sequence"/>
</dbReference>
<name>A0A1I1QPF3_RUMAL</name>
<organism evidence="1 2">
    <name type="scientific">Ruminococcus albus</name>
    <dbReference type="NCBI Taxonomy" id="1264"/>
    <lineage>
        <taxon>Bacteria</taxon>
        <taxon>Bacillati</taxon>
        <taxon>Bacillota</taxon>
        <taxon>Clostridia</taxon>
        <taxon>Eubacteriales</taxon>
        <taxon>Oscillospiraceae</taxon>
        <taxon>Ruminococcus</taxon>
    </lineage>
</organism>
<proteinExistence type="predicted"/>
<evidence type="ECO:0000313" key="1">
    <source>
        <dbReference type="EMBL" id="SFD23882.1"/>
    </source>
</evidence>
<gene>
    <name evidence="1" type="ORF">SAMN02910406_03460</name>
</gene>
<dbReference type="EMBL" id="FOKQ01000051">
    <property type="protein sequence ID" value="SFD23882.1"/>
    <property type="molecule type" value="Genomic_DNA"/>
</dbReference>
<dbReference type="RefSeq" id="WP_074963225.1">
    <property type="nucleotide sequence ID" value="NZ_FOKQ01000051.1"/>
</dbReference>
<accession>A0A1I1QPF3</accession>